<keyword evidence="3" id="KW-0479">Metal-binding</keyword>
<keyword evidence="4" id="KW-0378">Hydrolase</keyword>
<evidence type="ECO:0000256" key="4">
    <source>
        <dbReference type="ARBA" id="ARBA00022801"/>
    </source>
</evidence>
<feature type="region of interest" description="Disordered" evidence="7">
    <location>
        <begin position="336"/>
        <end position="378"/>
    </location>
</feature>
<evidence type="ECO:0000313" key="8">
    <source>
        <dbReference type="EMBL" id="CAI2372880.1"/>
    </source>
</evidence>
<evidence type="ECO:0000313" key="9">
    <source>
        <dbReference type="Proteomes" id="UP001295684"/>
    </source>
</evidence>
<dbReference type="GO" id="GO:0046872">
    <property type="term" value="F:metal ion binding"/>
    <property type="evidence" value="ECO:0007669"/>
    <property type="project" value="UniProtKB-KW"/>
</dbReference>
<sequence length="378" mass="44477">MESYSELDKKLTKERKKELKKLNEMYIPNDKKTAEALGDIKKEIRNQRIQPVFSKEVVENYHKRMAIVDPGEWIPATEQDSQNYYGFTCSGFNQLYQDRKTIYIQPLDTSMDEEFLATCQKYCEAYFYPLPVLVRAAKNIAKLKIKNRTREEGFIQYDAREILRRAQKWIPADAYCMICILNSDLYPRDSWNFVFGLASLRDRTGVFSFARYDPGFFGEEHGMSDEELKELILFRSIKVMTHEIGHMFGMQHCVYYQCAMNGSMSAEEASTRPVQLCPICLRKLWYNIGFDPLERFKALAEVSDINKYFDETKEWYYAMVEHLESIYSEQKLDKPYKKRYPKNDPDKPATKVIKPTIPRKPTVPKQTGIERLKAKTKK</sequence>
<feature type="compositionally biased region" description="Basic and acidic residues" evidence="7">
    <location>
        <begin position="368"/>
        <end position="378"/>
    </location>
</feature>
<keyword evidence="5" id="KW-0862">Zinc</keyword>
<comment type="cofactor">
    <cofactor evidence="1">
        <name>Zn(2+)</name>
        <dbReference type="ChEBI" id="CHEBI:29105"/>
    </cofactor>
</comment>
<dbReference type="CDD" id="cd11375">
    <property type="entry name" value="Peptidase_M54"/>
    <property type="match status" value="1"/>
</dbReference>
<dbReference type="GO" id="GO:0008237">
    <property type="term" value="F:metallopeptidase activity"/>
    <property type="evidence" value="ECO:0007669"/>
    <property type="project" value="UniProtKB-KW"/>
</dbReference>
<keyword evidence="2" id="KW-0645">Protease</keyword>
<keyword evidence="9" id="KW-1185">Reference proteome</keyword>
<organism evidence="8 9">
    <name type="scientific">Euplotes crassus</name>
    <dbReference type="NCBI Taxonomy" id="5936"/>
    <lineage>
        <taxon>Eukaryota</taxon>
        <taxon>Sar</taxon>
        <taxon>Alveolata</taxon>
        <taxon>Ciliophora</taxon>
        <taxon>Intramacronucleata</taxon>
        <taxon>Spirotrichea</taxon>
        <taxon>Hypotrichia</taxon>
        <taxon>Euplotida</taxon>
        <taxon>Euplotidae</taxon>
        <taxon>Moneuplotes</taxon>
    </lineage>
</organism>
<comment type="caution">
    <text evidence="8">The sequence shown here is derived from an EMBL/GenBank/DDBJ whole genome shotgun (WGS) entry which is preliminary data.</text>
</comment>
<dbReference type="PANTHER" id="PTHR15910">
    <property type="entry name" value="ARCHAEMETZINCIN"/>
    <property type="match status" value="1"/>
</dbReference>
<evidence type="ECO:0000256" key="7">
    <source>
        <dbReference type="SAM" id="MobiDB-lite"/>
    </source>
</evidence>
<dbReference type="InterPro" id="IPR024079">
    <property type="entry name" value="MetalloPept_cat_dom_sf"/>
</dbReference>
<evidence type="ECO:0000256" key="2">
    <source>
        <dbReference type="ARBA" id="ARBA00022670"/>
    </source>
</evidence>
<gene>
    <name evidence="8" type="ORF">ECRASSUSDP1_LOCUS14214</name>
</gene>
<protein>
    <recommendedName>
        <fullName evidence="10">Archaemetzincin-2</fullName>
    </recommendedName>
</protein>
<dbReference type="EMBL" id="CAMPGE010014194">
    <property type="protein sequence ID" value="CAI2372880.1"/>
    <property type="molecule type" value="Genomic_DNA"/>
</dbReference>
<dbReference type="Pfam" id="PF07998">
    <property type="entry name" value="Peptidase_M54"/>
    <property type="match status" value="1"/>
</dbReference>
<dbReference type="InterPro" id="IPR012962">
    <property type="entry name" value="Pept_M54_archaemetzincn"/>
</dbReference>
<evidence type="ECO:0000256" key="5">
    <source>
        <dbReference type="ARBA" id="ARBA00022833"/>
    </source>
</evidence>
<evidence type="ECO:0000256" key="3">
    <source>
        <dbReference type="ARBA" id="ARBA00022723"/>
    </source>
</evidence>
<proteinExistence type="predicted"/>
<evidence type="ECO:0000256" key="1">
    <source>
        <dbReference type="ARBA" id="ARBA00001947"/>
    </source>
</evidence>
<dbReference type="Gene3D" id="3.40.390.10">
    <property type="entry name" value="Collagenase (Catalytic Domain)"/>
    <property type="match status" value="1"/>
</dbReference>
<evidence type="ECO:0000256" key="6">
    <source>
        <dbReference type="ARBA" id="ARBA00023049"/>
    </source>
</evidence>
<dbReference type="PANTHER" id="PTHR15910:SF1">
    <property type="entry name" value="ARCHAEMETZINCIN-2"/>
    <property type="match status" value="1"/>
</dbReference>
<dbReference type="SUPFAM" id="SSF55486">
    <property type="entry name" value="Metalloproteases ('zincins'), catalytic domain"/>
    <property type="match status" value="1"/>
</dbReference>
<dbReference type="Proteomes" id="UP001295684">
    <property type="component" value="Unassembled WGS sequence"/>
</dbReference>
<keyword evidence="6" id="KW-0482">Metalloprotease</keyword>
<evidence type="ECO:0008006" key="10">
    <source>
        <dbReference type="Google" id="ProtNLM"/>
    </source>
</evidence>
<dbReference type="GO" id="GO:0006508">
    <property type="term" value="P:proteolysis"/>
    <property type="evidence" value="ECO:0007669"/>
    <property type="project" value="UniProtKB-KW"/>
</dbReference>
<accession>A0AAD1XHT0</accession>
<name>A0AAD1XHT0_EUPCR</name>
<reference evidence="8" key="1">
    <citation type="submission" date="2023-07" db="EMBL/GenBank/DDBJ databases">
        <authorList>
            <consortium name="AG Swart"/>
            <person name="Singh M."/>
            <person name="Singh A."/>
            <person name="Seah K."/>
            <person name="Emmerich C."/>
        </authorList>
    </citation>
    <scope>NUCLEOTIDE SEQUENCE</scope>
    <source>
        <strain evidence="8">DP1</strain>
    </source>
</reference>
<dbReference type="AlphaFoldDB" id="A0AAD1XHT0"/>
<feature type="compositionally biased region" description="Basic and acidic residues" evidence="7">
    <location>
        <begin position="336"/>
        <end position="349"/>
    </location>
</feature>